<evidence type="ECO:0000313" key="2">
    <source>
        <dbReference type="EMBL" id="TYS67267.1"/>
    </source>
</evidence>
<gene>
    <name evidence="2" type="ORF">FZC75_19515</name>
</gene>
<proteinExistence type="predicted"/>
<dbReference type="Pfam" id="PF08378">
    <property type="entry name" value="NERD"/>
    <property type="match status" value="1"/>
</dbReference>
<dbReference type="InterPro" id="IPR011528">
    <property type="entry name" value="NERD"/>
</dbReference>
<dbReference type="Proteomes" id="UP000324517">
    <property type="component" value="Unassembled WGS sequence"/>
</dbReference>
<protein>
    <submittedName>
        <fullName evidence="2">NERD domain-containing protein</fullName>
    </submittedName>
</protein>
<organism evidence="2 3">
    <name type="scientific">Sutcliffiella horikoshii</name>
    <dbReference type="NCBI Taxonomy" id="79883"/>
    <lineage>
        <taxon>Bacteria</taxon>
        <taxon>Bacillati</taxon>
        <taxon>Bacillota</taxon>
        <taxon>Bacilli</taxon>
        <taxon>Bacillales</taxon>
        <taxon>Bacillaceae</taxon>
        <taxon>Sutcliffiella</taxon>
    </lineage>
</organism>
<comment type="caution">
    <text evidence="2">The sequence shown here is derived from an EMBL/GenBank/DDBJ whole genome shotgun (WGS) entry which is preliminary data.</text>
</comment>
<dbReference type="AlphaFoldDB" id="A0A5D4SV25"/>
<name>A0A5D4SV25_9BACI</name>
<sequence length="319" mass="37410">MIKKDREKPLRLLAHEAAMRRFRRTHPKHPQIEQEFYRLHYGYKGEQAMDYFSSFLPHENYKVLHGLRIPDTKGRHFQMDSLLISPTHCLILDSKYVSGKIEFDEDTGSLIRHNEAGQERLGDPFAQLARHKIQLSSIIKDLKLPRLPIYTQIVITHKNATLLKKSPIILKNVVFHTNLPTRIEEIDNVQNNTYFSNKDANKLVKTLLKIHKDEDFNLMDYYGLSPTDFIRGVICPNCSHAPMQKSYQKWLCLKCGHSGKELLQETIKDYPLLGFGNKISNREFREFICLQSPHIAYRELLSLNLLHKGRKKNRIYFIE</sequence>
<accession>A0A5D4SV25</accession>
<reference evidence="2 3" key="1">
    <citation type="submission" date="2019-08" db="EMBL/GenBank/DDBJ databases">
        <title>Bacillus genomes from the desert of Cuatro Cienegas, Coahuila.</title>
        <authorList>
            <person name="Olmedo-Alvarez G."/>
        </authorList>
    </citation>
    <scope>NUCLEOTIDE SEQUENCE [LARGE SCALE GENOMIC DNA]</scope>
    <source>
        <strain evidence="2 3">CH98b_3T</strain>
    </source>
</reference>
<evidence type="ECO:0000259" key="1">
    <source>
        <dbReference type="PROSITE" id="PS50965"/>
    </source>
</evidence>
<dbReference type="EMBL" id="VTET01000013">
    <property type="protein sequence ID" value="TYS67267.1"/>
    <property type="molecule type" value="Genomic_DNA"/>
</dbReference>
<evidence type="ECO:0000313" key="3">
    <source>
        <dbReference type="Proteomes" id="UP000324517"/>
    </source>
</evidence>
<dbReference type="OrthoDB" id="569879at2"/>
<dbReference type="PROSITE" id="PS50965">
    <property type="entry name" value="NERD"/>
    <property type="match status" value="1"/>
</dbReference>
<dbReference type="RefSeq" id="WP_148980424.1">
    <property type="nucleotide sequence ID" value="NZ_JBNIKO010000012.1"/>
</dbReference>
<feature type="domain" description="NERD" evidence="1">
    <location>
        <begin position="41"/>
        <end position="158"/>
    </location>
</feature>